<reference evidence="1" key="1">
    <citation type="submission" date="2014-05" db="EMBL/GenBank/DDBJ databases">
        <title>The transcriptome of the halophilic microalga Tetraselmis sp. GSL018 isolated from the Great Salt Lake, Utah.</title>
        <authorList>
            <person name="Jinkerson R.E."/>
            <person name="D'Adamo S."/>
            <person name="Posewitz M.C."/>
        </authorList>
    </citation>
    <scope>NUCLEOTIDE SEQUENCE</scope>
    <source>
        <strain evidence="1">GSL018</strain>
    </source>
</reference>
<organism evidence="1">
    <name type="scientific">Tetraselmis sp. GSL018</name>
    <dbReference type="NCBI Taxonomy" id="582737"/>
    <lineage>
        <taxon>Eukaryota</taxon>
        <taxon>Viridiplantae</taxon>
        <taxon>Chlorophyta</taxon>
        <taxon>core chlorophytes</taxon>
        <taxon>Chlorodendrophyceae</taxon>
        <taxon>Chlorodendrales</taxon>
        <taxon>Chlorodendraceae</taxon>
        <taxon>Tetraselmis</taxon>
    </lineage>
</organism>
<feature type="non-terminal residue" evidence="1">
    <location>
        <position position="95"/>
    </location>
</feature>
<protein>
    <submittedName>
        <fullName evidence="1">Uncharacterized protein</fullName>
    </submittedName>
</protein>
<feature type="non-terminal residue" evidence="1">
    <location>
        <position position="1"/>
    </location>
</feature>
<dbReference type="AlphaFoldDB" id="A0A061QL70"/>
<proteinExistence type="predicted"/>
<accession>A0A061QL70</accession>
<sequence length="95" mass="9646">GVSLKQEGGPVPADACGPCSPSRVSDCVSALASTLRLLPRPAPCLLPNLNLGLRFPSTMRNSCSSDGEQEMFGDCSSGSTAHVRHAVSAASDTGS</sequence>
<name>A0A061QL70_9CHLO</name>
<gene>
    <name evidence="1" type="ORF">TSPGSL018_26276</name>
</gene>
<evidence type="ECO:0000313" key="1">
    <source>
        <dbReference type="EMBL" id="JAC61432.1"/>
    </source>
</evidence>
<dbReference type="EMBL" id="GBEZ01025688">
    <property type="protein sequence ID" value="JAC61432.1"/>
    <property type="molecule type" value="Transcribed_RNA"/>
</dbReference>